<name>A0AAV8YND0_9CUCU</name>
<evidence type="ECO:0000313" key="2">
    <source>
        <dbReference type="Proteomes" id="UP001162156"/>
    </source>
</evidence>
<sequence>MNANYKCDVIMKGHIIKINGKDHLEFDKFNISIGSGGNYFHFGNLFQQDPIIGKATHDVINDNTDLFVNEIRPAVENSLAEIFTNVANIITKSFTYDELFPES</sequence>
<comment type="caution">
    <text evidence="1">The sequence shown here is derived from an EMBL/GenBank/DDBJ whole genome shotgun (WGS) entry which is preliminary data.</text>
</comment>
<proteinExistence type="predicted"/>
<dbReference type="InterPro" id="IPR010562">
    <property type="entry name" value="Haemolymph_juvenile_hormone-bd"/>
</dbReference>
<keyword evidence="2" id="KW-1185">Reference proteome</keyword>
<protein>
    <submittedName>
        <fullName evidence="1">Uncharacterized protein</fullName>
    </submittedName>
</protein>
<evidence type="ECO:0000313" key="1">
    <source>
        <dbReference type="EMBL" id="KAJ8953214.1"/>
    </source>
</evidence>
<accession>A0AAV8YND0</accession>
<gene>
    <name evidence="1" type="ORF">NQ314_007379</name>
</gene>
<dbReference type="Gene3D" id="3.15.10.30">
    <property type="entry name" value="Haemolymph juvenile hormone binding protein"/>
    <property type="match status" value="1"/>
</dbReference>
<reference evidence="1" key="1">
    <citation type="journal article" date="2023" name="Insect Mol. Biol.">
        <title>Genome sequencing provides insights into the evolution of gene families encoding plant cell wall-degrading enzymes in longhorned beetles.</title>
        <authorList>
            <person name="Shin N.R."/>
            <person name="Okamura Y."/>
            <person name="Kirsch R."/>
            <person name="Pauchet Y."/>
        </authorList>
    </citation>
    <scope>NUCLEOTIDE SEQUENCE</scope>
    <source>
        <strain evidence="1">RBIC_L_NR</strain>
    </source>
</reference>
<dbReference type="Proteomes" id="UP001162156">
    <property type="component" value="Unassembled WGS sequence"/>
</dbReference>
<dbReference type="GO" id="GO:0005615">
    <property type="term" value="C:extracellular space"/>
    <property type="evidence" value="ECO:0007669"/>
    <property type="project" value="TreeGrafter"/>
</dbReference>
<dbReference type="PANTHER" id="PTHR11008:SF39">
    <property type="entry name" value="CIRCADIAN CLOCK-CONTROLLED PROTEIN-LIKE PROTEIN"/>
    <property type="match status" value="1"/>
</dbReference>
<dbReference type="AlphaFoldDB" id="A0AAV8YND0"/>
<dbReference type="InterPro" id="IPR038606">
    <property type="entry name" value="To_sf"/>
</dbReference>
<organism evidence="1 2">
    <name type="scientific">Rhamnusium bicolor</name>
    <dbReference type="NCBI Taxonomy" id="1586634"/>
    <lineage>
        <taxon>Eukaryota</taxon>
        <taxon>Metazoa</taxon>
        <taxon>Ecdysozoa</taxon>
        <taxon>Arthropoda</taxon>
        <taxon>Hexapoda</taxon>
        <taxon>Insecta</taxon>
        <taxon>Pterygota</taxon>
        <taxon>Neoptera</taxon>
        <taxon>Endopterygota</taxon>
        <taxon>Coleoptera</taxon>
        <taxon>Polyphaga</taxon>
        <taxon>Cucujiformia</taxon>
        <taxon>Chrysomeloidea</taxon>
        <taxon>Cerambycidae</taxon>
        <taxon>Lepturinae</taxon>
        <taxon>Rhagiini</taxon>
        <taxon>Rhamnusium</taxon>
    </lineage>
</organism>
<dbReference type="EMBL" id="JANEYF010001977">
    <property type="protein sequence ID" value="KAJ8953214.1"/>
    <property type="molecule type" value="Genomic_DNA"/>
</dbReference>
<dbReference type="Pfam" id="PF06585">
    <property type="entry name" value="JHBP"/>
    <property type="match status" value="1"/>
</dbReference>
<dbReference type="PANTHER" id="PTHR11008">
    <property type="entry name" value="PROTEIN TAKEOUT-LIKE PROTEIN"/>
    <property type="match status" value="1"/>
</dbReference>